<evidence type="ECO:0000256" key="7">
    <source>
        <dbReference type="SAM" id="MobiDB-lite"/>
    </source>
</evidence>
<organism evidence="9 10">
    <name type="scientific">Pinctada imbricata</name>
    <name type="common">Atlantic pearl-oyster</name>
    <name type="synonym">Pinctada martensii</name>
    <dbReference type="NCBI Taxonomy" id="66713"/>
    <lineage>
        <taxon>Eukaryota</taxon>
        <taxon>Metazoa</taxon>
        <taxon>Spiralia</taxon>
        <taxon>Lophotrochozoa</taxon>
        <taxon>Mollusca</taxon>
        <taxon>Bivalvia</taxon>
        <taxon>Autobranchia</taxon>
        <taxon>Pteriomorphia</taxon>
        <taxon>Pterioida</taxon>
        <taxon>Pterioidea</taxon>
        <taxon>Pteriidae</taxon>
        <taxon>Pinctada</taxon>
    </lineage>
</organism>
<comment type="similarity">
    <text evidence="1">Belongs to the IAP family.</text>
</comment>
<dbReference type="InterPro" id="IPR050784">
    <property type="entry name" value="IAP"/>
</dbReference>
<protein>
    <recommendedName>
        <fullName evidence="8">RING-type domain-containing protein</fullName>
    </recommendedName>
</protein>
<feature type="region of interest" description="Disordered" evidence="7">
    <location>
        <begin position="351"/>
        <end position="392"/>
    </location>
</feature>
<comment type="caution">
    <text evidence="9">The sequence shown here is derived from an EMBL/GenBank/DDBJ whole genome shotgun (WGS) entry which is preliminary data.</text>
</comment>
<evidence type="ECO:0000256" key="5">
    <source>
        <dbReference type="ARBA" id="ARBA00022833"/>
    </source>
</evidence>
<dbReference type="GO" id="GO:0061630">
    <property type="term" value="F:ubiquitin protein ligase activity"/>
    <property type="evidence" value="ECO:0007669"/>
    <property type="project" value="TreeGrafter"/>
</dbReference>
<evidence type="ECO:0000256" key="2">
    <source>
        <dbReference type="ARBA" id="ARBA00022703"/>
    </source>
</evidence>
<dbReference type="PANTHER" id="PTHR10044">
    <property type="entry name" value="INHIBITOR OF APOPTOSIS"/>
    <property type="match status" value="1"/>
</dbReference>
<keyword evidence="4 6" id="KW-0863">Zinc-finger</keyword>
<dbReference type="PROSITE" id="PS01282">
    <property type="entry name" value="BIR_REPEAT_1"/>
    <property type="match status" value="1"/>
</dbReference>
<feature type="region of interest" description="Disordered" evidence="7">
    <location>
        <begin position="1"/>
        <end position="27"/>
    </location>
</feature>
<dbReference type="InterPro" id="IPR013083">
    <property type="entry name" value="Znf_RING/FYVE/PHD"/>
</dbReference>
<dbReference type="InterPro" id="IPR001370">
    <property type="entry name" value="BIR_rpt"/>
</dbReference>
<dbReference type="AlphaFoldDB" id="A0AA89BXT5"/>
<evidence type="ECO:0000313" key="9">
    <source>
        <dbReference type="EMBL" id="KAK3100519.1"/>
    </source>
</evidence>
<dbReference type="SMART" id="SM00238">
    <property type="entry name" value="BIR"/>
    <property type="match status" value="2"/>
</dbReference>
<keyword evidence="5" id="KW-0862">Zinc</keyword>
<dbReference type="SMART" id="SM00184">
    <property type="entry name" value="RING"/>
    <property type="match status" value="1"/>
</dbReference>
<dbReference type="InterPro" id="IPR001841">
    <property type="entry name" value="Znf_RING"/>
</dbReference>
<feature type="compositionally biased region" description="Polar residues" evidence="7">
    <location>
        <begin position="362"/>
        <end position="392"/>
    </location>
</feature>
<dbReference type="GO" id="GO:0051726">
    <property type="term" value="P:regulation of cell cycle"/>
    <property type="evidence" value="ECO:0007669"/>
    <property type="project" value="TreeGrafter"/>
</dbReference>
<dbReference type="Proteomes" id="UP001186944">
    <property type="component" value="Unassembled WGS sequence"/>
</dbReference>
<dbReference type="GO" id="GO:0006915">
    <property type="term" value="P:apoptotic process"/>
    <property type="evidence" value="ECO:0007669"/>
    <property type="project" value="UniProtKB-KW"/>
</dbReference>
<proteinExistence type="inferred from homology"/>
<dbReference type="GO" id="GO:0008270">
    <property type="term" value="F:zinc ion binding"/>
    <property type="evidence" value="ECO:0007669"/>
    <property type="project" value="UniProtKB-KW"/>
</dbReference>
<evidence type="ECO:0000313" key="10">
    <source>
        <dbReference type="Proteomes" id="UP001186944"/>
    </source>
</evidence>
<dbReference type="GO" id="GO:0005737">
    <property type="term" value="C:cytoplasm"/>
    <property type="evidence" value="ECO:0007669"/>
    <property type="project" value="TreeGrafter"/>
</dbReference>
<dbReference type="SUPFAM" id="SSF57924">
    <property type="entry name" value="Inhibitor of apoptosis (IAP) repeat"/>
    <property type="match status" value="2"/>
</dbReference>
<reference evidence="9" key="1">
    <citation type="submission" date="2019-08" db="EMBL/GenBank/DDBJ databases">
        <title>The improved chromosome-level genome for the pearl oyster Pinctada fucata martensii using PacBio sequencing and Hi-C.</title>
        <authorList>
            <person name="Zheng Z."/>
        </authorList>
    </citation>
    <scope>NUCLEOTIDE SEQUENCE</scope>
    <source>
        <strain evidence="9">ZZ-2019</strain>
        <tissue evidence="9">Adductor muscle</tissue>
    </source>
</reference>
<feature type="domain" description="RING-type" evidence="8">
    <location>
        <begin position="686"/>
        <end position="721"/>
    </location>
</feature>
<evidence type="ECO:0000259" key="8">
    <source>
        <dbReference type="PROSITE" id="PS50089"/>
    </source>
</evidence>
<feature type="region of interest" description="Disordered" evidence="7">
    <location>
        <begin position="631"/>
        <end position="670"/>
    </location>
</feature>
<dbReference type="Gene3D" id="1.10.1170.10">
    <property type="entry name" value="Inhibitor Of Apoptosis Protein (2mihbC-IAP-1), Chain A"/>
    <property type="match status" value="2"/>
</dbReference>
<dbReference type="CDD" id="cd00022">
    <property type="entry name" value="BIR"/>
    <property type="match status" value="2"/>
</dbReference>
<dbReference type="GO" id="GO:0043027">
    <property type="term" value="F:cysteine-type endopeptidase inhibitor activity involved in apoptotic process"/>
    <property type="evidence" value="ECO:0007669"/>
    <property type="project" value="TreeGrafter"/>
</dbReference>
<dbReference type="FunFam" id="1.10.1170.10:FF:000002">
    <property type="entry name" value="Baculoviral IAP repeat containing 7"/>
    <property type="match status" value="1"/>
</dbReference>
<dbReference type="Pfam" id="PF13920">
    <property type="entry name" value="zf-C3HC4_3"/>
    <property type="match status" value="1"/>
</dbReference>
<dbReference type="EMBL" id="VSWD01000006">
    <property type="protein sequence ID" value="KAK3100519.1"/>
    <property type="molecule type" value="Genomic_DNA"/>
</dbReference>
<dbReference type="Pfam" id="PF00653">
    <property type="entry name" value="BIR"/>
    <property type="match status" value="2"/>
</dbReference>
<gene>
    <name evidence="9" type="ORF">FSP39_021218</name>
</gene>
<evidence type="ECO:0000256" key="4">
    <source>
        <dbReference type="ARBA" id="ARBA00022771"/>
    </source>
</evidence>
<accession>A0AA89BXT5</accession>
<evidence type="ECO:0000256" key="6">
    <source>
        <dbReference type="PROSITE-ProRule" id="PRU00175"/>
    </source>
</evidence>
<dbReference type="GO" id="GO:0031398">
    <property type="term" value="P:positive regulation of protein ubiquitination"/>
    <property type="evidence" value="ECO:0007669"/>
    <property type="project" value="TreeGrafter"/>
</dbReference>
<keyword evidence="10" id="KW-1185">Reference proteome</keyword>
<feature type="region of interest" description="Disordered" evidence="7">
    <location>
        <begin position="424"/>
        <end position="454"/>
    </location>
</feature>
<dbReference type="GO" id="GO:0043066">
    <property type="term" value="P:negative regulation of apoptotic process"/>
    <property type="evidence" value="ECO:0007669"/>
    <property type="project" value="TreeGrafter"/>
</dbReference>
<keyword evidence="2" id="KW-0053">Apoptosis</keyword>
<dbReference type="GO" id="GO:0005634">
    <property type="term" value="C:nucleus"/>
    <property type="evidence" value="ECO:0007669"/>
    <property type="project" value="TreeGrafter"/>
</dbReference>
<name>A0AA89BXT5_PINIB</name>
<sequence>MAIPEDIESRKEKENQSNCTSSIADEKAFQKEATEKKRIEKGYPNLEQTCNENQMIKTLGDDEMVTDPNSENSPALADSEKSPFCYRKDAYENFFIMDKETKRKPTRLLNKRKENCQVMAAAFLIILNCLDIVSCRQVAIYVMLIITNLPSTGHHLMQNEFKVSKPWFGKKGYLYAKSSFEKSDGRKSCESQKSIWRSLFQKGLKVPLLQNSQTLFPVFGLTDYFRALELNPTMPKSEKMKYDMLRTSTFSNFPTACPISILSLVKAGFYYEDIADEVTCFSCRVKYRNWKQGDDPVAIHRERSPRCSFLNPNTTENADNENGQTILYARERNDVEIDNNRRVQCQRMCQVNQQDAPRDTRSYVTRESSNQRSLMSNQNNEATSQRIHTGSHCQQNQNIVNENVQTSCTRNAGSDQQRNIAEGRQQGTRHHGNHDPSHANTQRSQHSKTTPSKDALQPLGISIEKPKYPQFAVLGSRISSFENWPKSSTHNSEEMPRAGFIYEGTSDFTRCFFCAGGLRDWELEDNPWIEHARWYPNCTFIRQCRGEDFINLIKQENIQEALDQLEGRIVSAKPNTESDVCNMPAVLSVLEMGYHTKVVENAVTHLSNMKGCVDLKAEDILRFILETEDHESAMEKTSESTQSPCASDVSRQRSRQRDQQGNSSPVSRIHESLIEENRNLREEQICKICMDENIAIVFLPCGHMVTCVNCAPAVRKCPLCRRLIKGTVKAILS</sequence>
<keyword evidence="3" id="KW-0479">Metal-binding</keyword>
<dbReference type="PANTHER" id="PTHR10044:SF139">
    <property type="entry name" value="DEATH-ASSOCIATED INHIBITOR OF APOPTOSIS 2"/>
    <property type="match status" value="1"/>
</dbReference>
<evidence type="ECO:0000256" key="3">
    <source>
        <dbReference type="ARBA" id="ARBA00022723"/>
    </source>
</evidence>
<dbReference type="PROSITE" id="PS50143">
    <property type="entry name" value="BIR_REPEAT_2"/>
    <property type="match status" value="2"/>
</dbReference>
<evidence type="ECO:0000256" key="1">
    <source>
        <dbReference type="ARBA" id="ARBA00006672"/>
    </source>
</evidence>
<dbReference type="PROSITE" id="PS50089">
    <property type="entry name" value="ZF_RING_2"/>
    <property type="match status" value="1"/>
</dbReference>
<dbReference type="Gene3D" id="3.30.40.10">
    <property type="entry name" value="Zinc/RING finger domain, C3HC4 (zinc finger)"/>
    <property type="match status" value="1"/>
</dbReference>
<dbReference type="CDD" id="cd16713">
    <property type="entry name" value="RING-HC_BIRC2_3_7"/>
    <property type="match status" value="1"/>
</dbReference>
<dbReference type="FunFam" id="3.30.40.10:FF:000184">
    <property type="entry name" value="Baculoviral IAP repeat containing 2"/>
    <property type="match status" value="1"/>
</dbReference>
<feature type="compositionally biased region" description="Polar residues" evidence="7">
    <location>
        <begin position="438"/>
        <end position="452"/>
    </location>
</feature>